<reference evidence="2" key="1">
    <citation type="submission" date="2014-12" db="EMBL/GenBank/DDBJ databases">
        <title>The draft genome of the Tatumella morbirosei type strain, LMG23360T isolated from pineapple rot.</title>
        <authorList>
            <person name="Smits T.H."/>
            <person name="Palmer M."/>
            <person name="Venter S.N."/>
            <person name="Duffy B."/>
            <person name="Steenkamp E.T."/>
            <person name="Chan W.Y."/>
            <person name="Coutinho T.A."/>
            <person name="Coetzee M.P."/>
            <person name="De Maayer P."/>
        </authorList>
    </citation>
    <scope>NUCLEOTIDE SEQUENCE [LARGE SCALE GENOMIC DNA]</scope>
    <source>
        <strain evidence="2">LMG 23360</strain>
    </source>
</reference>
<dbReference type="Gene3D" id="3.30.420.10">
    <property type="entry name" value="Ribonuclease H-like superfamily/Ribonuclease H"/>
    <property type="match status" value="1"/>
</dbReference>
<proteinExistence type="predicted"/>
<accession>A0A095TEL4</accession>
<dbReference type="eggNOG" id="COG2801">
    <property type="taxonomic scope" value="Bacteria"/>
</dbReference>
<dbReference type="STRING" id="642227.HA49_07405"/>
<comment type="caution">
    <text evidence="2">The sequence shown here is derived from an EMBL/GenBank/DDBJ whole genome shotgun (WGS) entry which is preliminary data.</text>
</comment>
<feature type="domain" description="Integrase catalytic" evidence="1">
    <location>
        <begin position="102"/>
        <end position="266"/>
    </location>
</feature>
<dbReference type="GO" id="GO:0003676">
    <property type="term" value="F:nucleic acid binding"/>
    <property type="evidence" value="ECO:0007669"/>
    <property type="project" value="InterPro"/>
</dbReference>
<dbReference type="EMBL" id="JPKR02000004">
    <property type="protein sequence ID" value="KGD75087.1"/>
    <property type="molecule type" value="Genomic_DNA"/>
</dbReference>
<dbReference type="AlphaFoldDB" id="A0A095TEL4"/>
<evidence type="ECO:0000313" key="3">
    <source>
        <dbReference type="Proteomes" id="UP000029577"/>
    </source>
</evidence>
<evidence type="ECO:0000259" key="1">
    <source>
        <dbReference type="PROSITE" id="PS50994"/>
    </source>
</evidence>
<dbReference type="InterPro" id="IPR001584">
    <property type="entry name" value="Integrase_cat-core"/>
</dbReference>
<dbReference type="PANTHER" id="PTHR47515:SF2">
    <property type="entry name" value="INTEGRASE CORE DOMAIN PROTEIN"/>
    <property type="match status" value="1"/>
</dbReference>
<dbReference type="InterPro" id="IPR036397">
    <property type="entry name" value="RNaseH_sf"/>
</dbReference>
<dbReference type="PANTHER" id="PTHR47515">
    <property type="entry name" value="LOW CALCIUM RESPONSE LOCUS PROTEIN T"/>
    <property type="match status" value="1"/>
</dbReference>
<dbReference type="Pfam" id="PF13683">
    <property type="entry name" value="rve_3"/>
    <property type="match status" value="1"/>
</dbReference>
<protein>
    <submittedName>
        <fullName evidence="2">Transposase</fullName>
    </submittedName>
</protein>
<dbReference type="InterPro" id="IPR012337">
    <property type="entry name" value="RNaseH-like_sf"/>
</dbReference>
<dbReference type="PROSITE" id="PS50994">
    <property type="entry name" value="INTEGRASE"/>
    <property type="match status" value="1"/>
</dbReference>
<dbReference type="GO" id="GO:0015074">
    <property type="term" value="P:DNA integration"/>
    <property type="evidence" value="ECO:0007669"/>
    <property type="project" value="InterPro"/>
</dbReference>
<keyword evidence="3" id="KW-1185">Reference proteome</keyword>
<organism evidence="2 3">
    <name type="scientific">Tatumella morbirosei</name>
    <dbReference type="NCBI Taxonomy" id="642227"/>
    <lineage>
        <taxon>Bacteria</taxon>
        <taxon>Pseudomonadati</taxon>
        <taxon>Pseudomonadota</taxon>
        <taxon>Gammaproteobacteria</taxon>
        <taxon>Enterobacterales</taxon>
        <taxon>Erwiniaceae</taxon>
        <taxon>Tatumella</taxon>
    </lineage>
</organism>
<dbReference type="SUPFAM" id="SSF53098">
    <property type="entry name" value="Ribonuclease H-like"/>
    <property type="match status" value="1"/>
</dbReference>
<gene>
    <name evidence="2" type="ORF">HA49_07405</name>
</gene>
<evidence type="ECO:0000313" key="2">
    <source>
        <dbReference type="EMBL" id="KGD75087.1"/>
    </source>
</evidence>
<dbReference type="NCBIfam" id="NF033516">
    <property type="entry name" value="transpos_IS3"/>
    <property type="match status" value="1"/>
</dbReference>
<dbReference type="InterPro" id="IPR048020">
    <property type="entry name" value="Transpos_IS3"/>
</dbReference>
<dbReference type="Proteomes" id="UP000029577">
    <property type="component" value="Unassembled WGS sequence"/>
</dbReference>
<name>A0A095TEL4_9GAMM</name>
<sequence length="266" mass="31683">MAQYAVTFKGVSVRQACRIFAISECCYRYKPVLRRDNLQISDWLIRITDSLKNWGFGLCYLYLRNVKGFRWKHKRIYRIYRELSLNMRIKPKKRLKREKPEPLSVPESGNVSWSMDFMHDQLSDGRSGRLLNVIDDFNREALAIEVDFSLPAIRVIKTLEQIIEWKGKPVSIRCDNGPEYSGNTLMTWAKQQDIRLNFIQPGKPQQNAYIERYNRTVRYDWPGQHLFSSLNELQEYATKWQYFYNHQRPNMALNGFTPMQHIQRMA</sequence>